<dbReference type="EMBL" id="JBHULI010000001">
    <property type="protein sequence ID" value="MFD2530913.1"/>
    <property type="molecule type" value="Genomic_DNA"/>
</dbReference>
<evidence type="ECO:0000313" key="3">
    <source>
        <dbReference type="EMBL" id="MFD2530913.1"/>
    </source>
</evidence>
<organism evidence="3 4">
    <name type="scientific">Gracilimonas halophila</name>
    <dbReference type="NCBI Taxonomy" id="1834464"/>
    <lineage>
        <taxon>Bacteria</taxon>
        <taxon>Pseudomonadati</taxon>
        <taxon>Balneolota</taxon>
        <taxon>Balneolia</taxon>
        <taxon>Balneolales</taxon>
        <taxon>Balneolaceae</taxon>
        <taxon>Gracilimonas</taxon>
    </lineage>
</organism>
<dbReference type="Pfam" id="PF18939">
    <property type="entry name" value="DUF5686"/>
    <property type="match status" value="1"/>
</dbReference>
<dbReference type="RefSeq" id="WP_390296952.1">
    <property type="nucleotide sequence ID" value="NZ_JBHULI010000001.1"/>
</dbReference>
<gene>
    <name evidence="3" type="ORF">ACFSVN_00465</name>
</gene>
<feature type="compositionally biased region" description="Low complexity" evidence="1">
    <location>
        <begin position="420"/>
        <end position="441"/>
    </location>
</feature>
<name>A0ABW5JDX3_9BACT</name>
<keyword evidence="4" id="KW-1185">Reference proteome</keyword>
<feature type="chain" id="PRO_5047187754" evidence="2">
    <location>
        <begin position="22"/>
        <end position="819"/>
    </location>
</feature>
<sequence length="819" mass="92644">MQKTAIVFTFLLLLTAFTEAAAQTTVTGRIADAETGEPLPAAHVIIKDTYKGTISNQDGEFSIIVGELPVTLVVRFIGFESQEKVVTEETDFVDFLLKPSVAEMGEIVVTGEDPAIAIMREVIRRKQIWREGLKTYKAEAYTRQQLKNDTTIISISESVSIAYWDRERGHREVLKSKRQTANIDEASNFAGVSYLPNFYDDNLDIAGFDMVGVTHPNALSYYDFYLEDIQSLDGQVVYELSVTSKRKLQPLFEGTIFVLGEEYALLEVDLKPNSVISFPPPVQDFNLTYSQQFNNFGGDYWLPVDVRIEGLVEVGIVGLRFPPIGFKQVAKLNDYEVNTDLPDSLFRSTQMLMVDSTTINSGDSLFVSEVDVIPLDLQEKRAYETVDSTATLEKAFKPTGFFTRFIDWEDEDDPGYSIESNGGSSRGSNNSSNTQNSQGPSIWSKVTRNISPLARFNRVDAFYGGVKHERRYIDNRLSSEVFGGYSTGYEAFSYGAKIGWWPLKKTRRFGLSAGYSATTETRYNSDMYNSFITSMPNLLGYSDYFDYYRNEGIEFTAAYRPEKRFRGTFRLNYAYENHSAINYKTSYDIIGRDLIQRPNSYIDEGTLSAFKVSYSIGEDKKAFGAIGANDFSVSVEQSAKLIGSSWDYTRFKLDIYRRYETFYQRRFFPNTLDMRLNAGTYLGDLPIQKNEALDVALGVVTPFGAFRAKRFIPYEGASYVSLNAEHNFKSVPLEMLGWRNATQTGLSIIAFGGVGRTWIKEQQVDEFNNRYGFSPVSTDDWHMEAGLSLSNIFNLFRADVAYRIDDPGFYVGVSVARFF</sequence>
<dbReference type="InterPro" id="IPR008969">
    <property type="entry name" value="CarboxyPept-like_regulatory"/>
</dbReference>
<dbReference type="InterPro" id="IPR043741">
    <property type="entry name" value="DUF5686"/>
</dbReference>
<proteinExistence type="predicted"/>
<dbReference type="Proteomes" id="UP001597460">
    <property type="component" value="Unassembled WGS sequence"/>
</dbReference>
<dbReference type="Gene3D" id="2.60.40.1120">
    <property type="entry name" value="Carboxypeptidase-like, regulatory domain"/>
    <property type="match status" value="1"/>
</dbReference>
<feature type="signal peptide" evidence="2">
    <location>
        <begin position="1"/>
        <end position="21"/>
    </location>
</feature>
<evidence type="ECO:0000256" key="1">
    <source>
        <dbReference type="SAM" id="MobiDB-lite"/>
    </source>
</evidence>
<evidence type="ECO:0000313" key="4">
    <source>
        <dbReference type="Proteomes" id="UP001597460"/>
    </source>
</evidence>
<evidence type="ECO:0000256" key="2">
    <source>
        <dbReference type="SAM" id="SignalP"/>
    </source>
</evidence>
<comment type="caution">
    <text evidence="3">The sequence shown here is derived from an EMBL/GenBank/DDBJ whole genome shotgun (WGS) entry which is preliminary data.</text>
</comment>
<feature type="region of interest" description="Disordered" evidence="1">
    <location>
        <begin position="416"/>
        <end position="442"/>
    </location>
</feature>
<reference evidence="4" key="1">
    <citation type="journal article" date="2019" name="Int. J. Syst. Evol. Microbiol.">
        <title>The Global Catalogue of Microorganisms (GCM) 10K type strain sequencing project: providing services to taxonomists for standard genome sequencing and annotation.</title>
        <authorList>
            <consortium name="The Broad Institute Genomics Platform"/>
            <consortium name="The Broad Institute Genome Sequencing Center for Infectious Disease"/>
            <person name="Wu L."/>
            <person name="Ma J."/>
        </authorList>
    </citation>
    <scope>NUCLEOTIDE SEQUENCE [LARGE SCALE GENOMIC DNA]</scope>
    <source>
        <strain evidence="4">KCTC 52042</strain>
    </source>
</reference>
<keyword evidence="2" id="KW-0732">Signal</keyword>
<accession>A0ABW5JDX3</accession>
<dbReference type="Pfam" id="PF13715">
    <property type="entry name" value="CarbopepD_reg_2"/>
    <property type="match status" value="1"/>
</dbReference>
<dbReference type="SUPFAM" id="SSF49464">
    <property type="entry name" value="Carboxypeptidase regulatory domain-like"/>
    <property type="match status" value="1"/>
</dbReference>
<protein>
    <submittedName>
        <fullName evidence="3">DUF5686 family protein</fullName>
    </submittedName>
</protein>